<dbReference type="SUPFAM" id="SSF56747">
    <property type="entry name" value="Prim-pol domain"/>
    <property type="match status" value="1"/>
</dbReference>
<dbReference type="CDD" id="cd04859">
    <property type="entry name" value="Prim_Pol"/>
    <property type="match status" value="1"/>
</dbReference>
<dbReference type="Pfam" id="PF09250">
    <property type="entry name" value="Prim-Pol"/>
    <property type="match status" value="1"/>
</dbReference>
<reference evidence="3 4" key="1">
    <citation type="submission" date="2017-03" db="EMBL/GenBank/DDBJ databases">
        <authorList>
            <person name="Afonso C.L."/>
            <person name="Miller P.J."/>
            <person name="Scott M.A."/>
            <person name="Spackman E."/>
            <person name="Goraichik I."/>
            <person name="Dimitrov K.M."/>
            <person name="Suarez D.L."/>
            <person name="Swayne D.E."/>
        </authorList>
    </citation>
    <scope>NUCLEOTIDE SEQUENCE [LARGE SCALE GENOMIC DNA]</scope>
    <source>
        <strain evidence="3 4">CECT 7023</strain>
    </source>
</reference>
<evidence type="ECO:0000313" key="4">
    <source>
        <dbReference type="Proteomes" id="UP000193900"/>
    </source>
</evidence>
<dbReference type="InterPro" id="IPR014819">
    <property type="entry name" value="PriCT_2"/>
</dbReference>
<sequence>MHAKDSPKTVKGQEADNLEVALEYAREGRRVIPLRYQDETLKNGEIRKAKSPRWTDYASKATTDEETIRRVWEKEPQLLVGLLTDEFNVTDLDRHGEKDGFKALADMGVECKSRLCAKTAGGGEHHFFAPTPGVTGSNGKIAPGIDIKAAAASGTPGYIVAPGTVAPWGKYEWIAGDAEALAYAIDLVGLPLMPEALIARLPSRKSDREPGEASPTGLPVAVILSALNAIPNGSSFDGRGDWIHIGMALHCETGGSDDGRAAWHEWSKGHVEYDADHTDAAWDSFKTEGGITGWLIIREAERQGWSDPALTELRDMERREEAEADFDAAWDAMREEWGEAETVNGVTAAEIEELVAPVARAGGLTFTTPSQCADLPARPYVIKGLLAERDVAAIVGAPGAGKSLLGPRLGYAVAQGKEVFGRRVRQGGVLYVAAEDHGGLALRLAALRGQHGEAESFELVGGVSDLLNGQIAGKPSPQLEALRSAVEARRPSLVIIDTLAVAFPGLEENSAEGMGRVVAAARSLTEWGAAVVSVHHDTKAGDGLPRGHSLLNGALDVALSLKRDRKGVAGTLTKNRNGSTENGIAFEIGTRVLGIDEDGDPRKVAICKETDTPAMISKSESKLPKGAKAALDHLRDLGHGTRWVPEADWRKACIDGRKVSGSPIEDSRRKATSRAINELTTSCRVKFADGKYHEARSHTETFDDDLPDE</sequence>
<gene>
    <name evidence="3" type="primary">repA</name>
    <name evidence="3" type="ORF">ROA7023_04461</name>
</gene>
<dbReference type="OrthoDB" id="9067983at2"/>
<dbReference type="Proteomes" id="UP000193900">
    <property type="component" value="Unassembled WGS sequence"/>
</dbReference>
<dbReference type="InterPro" id="IPR027417">
    <property type="entry name" value="P-loop_NTPase"/>
</dbReference>
<dbReference type="RefSeq" id="WP_085881137.1">
    <property type="nucleotide sequence ID" value="NZ_FWFZ01000058.1"/>
</dbReference>
<dbReference type="EMBL" id="FWFZ01000058">
    <property type="protein sequence ID" value="SLN77648.1"/>
    <property type="molecule type" value="Genomic_DNA"/>
</dbReference>
<protein>
    <submittedName>
        <fullName evidence="3">Regulatory protein RepA</fullName>
    </submittedName>
</protein>
<proteinExistence type="predicted"/>
<dbReference type="Pfam" id="PF08707">
    <property type="entry name" value="PriCT_2"/>
    <property type="match status" value="1"/>
</dbReference>
<dbReference type="SUPFAM" id="SSF52540">
    <property type="entry name" value="P-loop containing nucleoside triphosphate hydrolases"/>
    <property type="match status" value="1"/>
</dbReference>
<dbReference type="Gene3D" id="3.40.50.300">
    <property type="entry name" value="P-loop containing nucleotide triphosphate hydrolases"/>
    <property type="match status" value="1"/>
</dbReference>
<dbReference type="AlphaFoldDB" id="A0A1Y5U107"/>
<dbReference type="Pfam" id="PF13481">
    <property type="entry name" value="AAA_25"/>
    <property type="match status" value="1"/>
</dbReference>
<keyword evidence="4" id="KW-1185">Reference proteome</keyword>
<dbReference type="SMART" id="SM00943">
    <property type="entry name" value="Prim-Pol"/>
    <property type="match status" value="1"/>
</dbReference>
<feature type="domain" description="AAA+ ATPase" evidence="1">
    <location>
        <begin position="388"/>
        <end position="542"/>
    </location>
</feature>
<evidence type="ECO:0000259" key="1">
    <source>
        <dbReference type="SMART" id="SM00382"/>
    </source>
</evidence>
<accession>A0A1Y5U107</accession>
<dbReference type="SMART" id="SM00382">
    <property type="entry name" value="AAA"/>
    <property type="match status" value="1"/>
</dbReference>
<evidence type="ECO:0000259" key="2">
    <source>
        <dbReference type="SMART" id="SM00943"/>
    </source>
</evidence>
<dbReference type="InterPro" id="IPR003593">
    <property type="entry name" value="AAA+_ATPase"/>
</dbReference>
<name>A0A1Y5U107_9RHOB</name>
<organism evidence="3 4">
    <name type="scientific">Roseisalinus antarcticus</name>
    <dbReference type="NCBI Taxonomy" id="254357"/>
    <lineage>
        <taxon>Bacteria</taxon>
        <taxon>Pseudomonadati</taxon>
        <taxon>Pseudomonadota</taxon>
        <taxon>Alphaproteobacteria</taxon>
        <taxon>Rhodobacterales</taxon>
        <taxon>Roseobacteraceae</taxon>
        <taxon>Roseisalinus</taxon>
    </lineage>
</organism>
<dbReference type="InterPro" id="IPR015330">
    <property type="entry name" value="DNA_primase/pol_bifunc_N"/>
</dbReference>
<dbReference type="GO" id="GO:0016817">
    <property type="term" value="F:hydrolase activity, acting on acid anhydrides"/>
    <property type="evidence" value="ECO:0007669"/>
    <property type="project" value="InterPro"/>
</dbReference>
<feature type="domain" description="DNA primase/polymerase bifunctional N-terminal" evidence="2">
    <location>
        <begin position="21"/>
        <end position="197"/>
    </location>
</feature>
<evidence type="ECO:0000313" key="3">
    <source>
        <dbReference type="EMBL" id="SLN77648.1"/>
    </source>
</evidence>